<keyword evidence="5" id="KW-0676">Redox-active center</keyword>
<dbReference type="GO" id="GO:0016491">
    <property type="term" value="F:oxidoreductase activity"/>
    <property type="evidence" value="ECO:0007669"/>
    <property type="project" value="UniProtKB-KW"/>
</dbReference>
<dbReference type="EMBL" id="LGKN01000006">
    <property type="protein sequence ID" value="KPL87106.1"/>
    <property type="molecule type" value="Genomic_DNA"/>
</dbReference>
<keyword evidence="4" id="KW-1015">Disulfide bond</keyword>
<evidence type="ECO:0000256" key="2">
    <source>
        <dbReference type="ARBA" id="ARBA00022729"/>
    </source>
</evidence>
<organism evidence="9 11">
    <name type="scientific">Ardenticatena maritima</name>
    <dbReference type="NCBI Taxonomy" id="872965"/>
    <lineage>
        <taxon>Bacteria</taxon>
        <taxon>Bacillati</taxon>
        <taxon>Chloroflexota</taxon>
        <taxon>Ardenticatenia</taxon>
        <taxon>Ardenticatenales</taxon>
        <taxon>Ardenticatenaceae</taxon>
        <taxon>Ardenticatena</taxon>
    </lineage>
</organism>
<comment type="similarity">
    <text evidence="1">Belongs to the thioredoxin family. DsbA subfamily.</text>
</comment>
<feature type="compositionally biased region" description="Polar residues" evidence="6">
    <location>
        <begin position="26"/>
        <end position="37"/>
    </location>
</feature>
<dbReference type="AlphaFoldDB" id="A0A0M8K5T1"/>
<gene>
    <name evidence="9" type="ORF">ARMA_0766</name>
    <name evidence="10" type="ORF">SE16_11135</name>
</gene>
<dbReference type="InterPro" id="IPR036249">
    <property type="entry name" value="Thioredoxin-like_sf"/>
</dbReference>
<evidence type="ECO:0000313" key="11">
    <source>
        <dbReference type="Proteomes" id="UP000037784"/>
    </source>
</evidence>
<dbReference type="InterPro" id="IPR013766">
    <property type="entry name" value="Thioredoxin_domain"/>
</dbReference>
<proteinExistence type="inferred from homology"/>
<dbReference type="Pfam" id="PF13462">
    <property type="entry name" value="Thioredoxin_4"/>
    <property type="match status" value="3"/>
</dbReference>
<name>A0A0M8K5T1_9CHLR</name>
<dbReference type="Gene3D" id="3.40.30.10">
    <property type="entry name" value="Glutaredoxin"/>
    <property type="match status" value="3"/>
</dbReference>
<sequence>MEEVPLKRLRFLLFALVLVLSACGTSTTSERQPTPTNAPEVKASSPANTSAEATTGRVAFMGPYAQSFQVFVMNADGSGLRLVSDGETESLFPSLSPDGRYVAYTAVVGNNNLDIVRYDLETEERTLLTSGPDIDSQPVYSPDGTRIAFVSNRDGRLGLFIMDANGQNVRRLIDLEGETINPLGNWSPDGRRLVFADTQRDGTQTIRVVDVETGEVTTLVERNGVDTAPTFSPDGTRILFFSDRDGGMDVYVMDTDGQNVQRLTQDGDSIYPVWHPEGDGFLFTRVDHERFVIFWRGLDETTATPIPNVEGVVTSWVTASEPLADIGFEQKPRVSEALLRDAPAKGNPDAPVTIVALSDYQCPFCKEFAETTLPELNTLIEEGKIRLVWLDLPLDNLHPNARAAAQAAHCARAQGGDDAYWAMHDALFAEQATWGNAPDPLPTFAKLAQQAGLDGKALRDCVVAETYAETVEAGVQEAKRLNVTSTPTFLIGDTVISGAQPLDVFYEVIGEALGEDLRPTYTVNADIVANAPAKGDPDAPITVVEFSDYQCPFCERFYQETLPQLQPLIDEGKVRLVYVDFPLEQIHPQARMAARAAHCAREQGGDEAYWAMHDLLFDNQQAWGVANPVPVFAELALQAGLDPKALQACLESTRYDETVTSGLREGLRLGVSGTPTFFIGGERLVGAQPVSAFFSIFERLLGEPLAAPTPTLDEAALAAFPAKGDPNAPITVVEFSDYQCPFCERFYQETLPQLEPLIDAGEVRFVYVDFPLTNIHPQAFDAAQAAHCAREQGGDAAYWSMHNALFEAQAEWSTNNALDVFAALAAQQWLDGEALRTCVAEGRYAALVEQGLQLGMQLQVSGTPTFFVEGERLVGAQPFSAFEAVFARVRGE</sequence>
<feature type="domain" description="Thioredoxin" evidence="8">
    <location>
        <begin position="684"/>
        <end position="891"/>
    </location>
</feature>
<dbReference type="InterPro" id="IPR011042">
    <property type="entry name" value="6-blade_b-propeller_TolB-like"/>
</dbReference>
<evidence type="ECO:0000256" key="6">
    <source>
        <dbReference type="SAM" id="MobiDB-lite"/>
    </source>
</evidence>
<evidence type="ECO:0000256" key="1">
    <source>
        <dbReference type="ARBA" id="ARBA00005791"/>
    </source>
</evidence>
<protein>
    <recommendedName>
        <fullName evidence="8">Thioredoxin domain-containing protein</fullName>
    </recommendedName>
</protein>
<feature type="domain" description="Thioredoxin" evidence="8">
    <location>
        <begin position="317"/>
        <end position="514"/>
    </location>
</feature>
<evidence type="ECO:0000256" key="3">
    <source>
        <dbReference type="ARBA" id="ARBA00023002"/>
    </source>
</evidence>
<evidence type="ECO:0000313" key="10">
    <source>
        <dbReference type="EMBL" id="KPL87106.1"/>
    </source>
</evidence>
<dbReference type="Pfam" id="PF07676">
    <property type="entry name" value="PD40"/>
    <property type="match status" value="4"/>
</dbReference>
<feature type="signal peptide" evidence="7">
    <location>
        <begin position="1"/>
        <end position="24"/>
    </location>
</feature>
<dbReference type="Gene3D" id="2.120.10.30">
    <property type="entry name" value="TolB, C-terminal domain"/>
    <property type="match status" value="2"/>
</dbReference>
<dbReference type="PROSITE" id="PS51352">
    <property type="entry name" value="THIOREDOXIN_2"/>
    <property type="match status" value="3"/>
</dbReference>
<dbReference type="STRING" id="872965.SE16_11135"/>
<dbReference type="InterPro" id="IPR011659">
    <property type="entry name" value="WD40"/>
</dbReference>
<evidence type="ECO:0000259" key="8">
    <source>
        <dbReference type="PROSITE" id="PS51352"/>
    </source>
</evidence>
<dbReference type="InParanoid" id="A0A0M8K5T1"/>
<feature type="domain" description="Thioredoxin" evidence="8">
    <location>
        <begin position="517"/>
        <end position="655"/>
    </location>
</feature>
<evidence type="ECO:0000256" key="4">
    <source>
        <dbReference type="ARBA" id="ARBA00023157"/>
    </source>
</evidence>
<dbReference type="Proteomes" id="UP000037784">
    <property type="component" value="Unassembled WGS sequence"/>
</dbReference>
<evidence type="ECO:0000313" key="12">
    <source>
        <dbReference type="Proteomes" id="UP000050502"/>
    </source>
</evidence>
<dbReference type="PROSITE" id="PS51257">
    <property type="entry name" value="PROKAR_LIPOPROTEIN"/>
    <property type="match status" value="1"/>
</dbReference>
<dbReference type="SUPFAM" id="SSF69304">
    <property type="entry name" value="Tricorn protease N-terminal domain"/>
    <property type="match status" value="1"/>
</dbReference>
<feature type="region of interest" description="Disordered" evidence="6">
    <location>
        <begin position="26"/>
        <end position="49"/>
    </location>
</feature>
<dbReference type="Proteomes" id="UP000050502">
    <property type="component" value="Unassembled WGS sequence"/>
</dbReference>
<evidence type="ECO:0000256" key="5">
    <source>
        <dbReference type="ARBA" id="ARBA00023284"/>
    </source>
</evidence>
<reference evidence="10 12" key="2">
    <citation type="submission" date="2015-07" db="EMBL/GenBank/DDBJ databases">
        <title>Whole genome sequence of Ardenticatena maritima DSM 23922.</title>
        <authorList>
            <person name="Hemp J."/>
            <person name="Ward L.M."/>
            <person name="Pace L.A."/>
            <person name="Fischer W.W."/>
        </authorList>
    </citation>
    <scope>NUCLEOTIDE SEQUENCE [LARGE SCALE GENOMIC DNA]</scope>
    <source>
        <strain evidence="10 12">110S</strain>
    </source>
</reference>
<dbReference type="InterPro" id="IPR012336">
    <property type="entry name" value="Thioredoxin-like_fold"/>
</dbReference>
<keyword evidence="2 7" id="KW-0732">Signal</keyword>
<evidence type="ECO:0000313" key="9">
    <source>
        <dbReference type="EMBL" id="GAP62343.1"/>
    </source>
</evidence>
<dbReference type="SUPFAM" id="SSF52833">
    <property type="entry name" value="Thioredoxin-like"/>
    <property type="match status" value="3"/>
</dbReference>
<dbReference type="PANTHER" id="PTHR13887:SF14">
    <property type="entry name" value="DISULFIDE BOND FORMATION PROTEIN D"/>
    <property type="match status" value="1"/>
</dbReference>
<evidence type="ECO:0000256" key="7">
    <source>
        <dbReference type="SAM" id="SignalP"/>
    </source>
</evidence>
<comment type="caution">
    <text evidence="9">The sequence shown here is derived from an EMBL/GenBank/DDBJ whole genome shotgun (WGS) entry which is preliminary data.</text>
</comment>
<reference evidence="9 11" key="1">
    <citation type="journal article" date="2015" name="Genome Announc.">
        <title>Draft Genome Sequence of a Heterotrophic Facultative Anaerobic Thermophilic Bacterium, Ardenticatena maritima Strain 110ST.</title>
        <authorList>
            <person name="Kawaichi S."/>
            <person name="Yoshida T."/>
            <person name="Sako Y."/>
            <person name="Nakamura R."/>
        </authorList>
    </citation>
    <scope>NUCLEOTIDE SEQUENCE [LARGE SCALE GENOMIC DNA]</scope>
    <source>
        <strain evidence="9 11">110S</strain>
    </source>
</reference>
<keyword evidence="11" id="KW-1185">Reference proteome</keyword>
<reference evidence="11" key="3">
    <citation type="submission" date="2015-08" db="EMBL/GenBank/DDBJ databases">
        <title>Draft Genome Sequence of a Heterotrophic Facultative Anaerobic Bacterium Ardenticatena maritima Strain 110S.</title>
        <authorList>
            <person name="Kawaichi S."/>
            <person name="Yoshida T."/>
            <person name="Sako Y."/>
            <person name="Nakamura R."/>
        </authorList>
    </citation>
    <scope>NUCLEOTIDE SEQUENCE [LARGE SCALE GENOMIC DNA]</scope>
    <source>
        <strain evidence="11">110S</strain>
    </source>
</reference>
<accession>A0A0M8K5T1</accession>
<feature type="chain" id="PRO_5007418257" description="Thioredoxin domain-containing protein" evidence="7">
    <location>
        <begin position="25"/>
        <end position="892"/>
    </location>
</feature>
<dbReference type="PANTHER" id="PTHR13887">
    <property type="entry name" value="GLUTATHIONE S-TRANSFERASE KAPPA"/>
    <property type="match status" value="1"/>
</dbReference>
<keyword evidence="3" id="KW-0560">Oxidoreductase</keyword>
<dbReference type="EMBL" id="BBZA01000050">
    <property type="protein sequence ID" value="GAP62343.1"/>
    <property type="molecule type" value="Genomic_DNA"/>
</dbReference>